<dbReference type="AlphaFoldDB" id="A0AAE8N8C2"/>
<feature type="compositionally biased region" description="Basic and acidic residues" evidence="4">
    <location>
        <begin position="432"/>
        <end position="456"/>
    </location>
</feature>
<feature type="compositionally biased region" description="Low complexity" evidence="4">
    <location>
        <begin position="647"/>
        <end position="659"/>
    </location>
</feature>
<feature type="region of interest" description="Disordered" evidence="4">
    <location>
        <begin position="223"/>
        <end position="259"/>
    </location>
</feature>
<feature type="compositionally biased region" description="Polar residues" evidence="4">
    <location>
        <begin position="674"/>
        <end position="685"/>
    </location>
</feature>
<feature type="region of interest" description="Disordered" evidence="4">
    <location>
        <begin position="125"/>
        <end position="159"/>
    </location>
</feature>
<dbReference type="GO" id="GO:0042393">
    <property type="term" value="F:histone binding"/>
    <property type="evidence" value="ECO:0007669"/>
    <property type="project" value="TreeGrafter"/>
</dbReference>
<keyword evidence="3" id="KW-0539">Nucleus</keyword>
<dbReference type="InterPro" id="IPR047252">
    <property type="entry name" value="TP53BP1-like"/>
</dbReference>
<dbReference type="Gene3D" id="3.40.50.10190">
    <property type="entry name" value="BRCT domain"/>
    <property type="match status" value="1"/>
</dbReference>
<comment type="subcellular location">
    <subcellularLocation>
        <location evidence="1">Nucleus</location>
    </subcellularLocation>
</comment>
<proteinExistence type="predicted"/>
<protein>
    <recommendedName>
        <fullName evidence="5">BRCT domain-containing protein</fullName>
    </recommendedName>
</protein>
<feature type="compositionally biased region" description="Low complexity" evidence="4">
    <location>
        <begin position="686"/>
        <end position="713"/>
    </location>
</feature>
<dbReference type="CDD" id="cd17745">
    <property type="entry name" value="BRCT_p53bp1_rpt1"/>
    <property type="match status" value="1"/>
</dbReference>
<dbReference type="PANTHER" id="PTHR15321:SF3">
    <property type="entry name" value="TP53-BINDING PROTEIN 1"/>
    <property type="match status" value="1"/>
</dbReference>
<dbReference type="GO" id="GO:0005634">
    <property type="term" value="C:nucleus"/>
    <property type="evidence" value="ECO:0007669"/>
    <property type="project" value="UniProtKB-SubCell"/>
</dbReference>
<feature type="compositionally biased region" description="Polar residues" evidence="4">
    <location>
        <begin position="568"/>
        <end position="586"/>
    </location>
</feature>
<dbReference type="GO" id="GO:0000077">
    <property type="term" value="P:DNA damage checkpoint signaling"/>
    <property type="evidence" value="ECO:0007669"/>
    <property type="project" value="TreeGrafter"/>
</dbReference>
<evidence type="ECO:0000256" key="4">
    <source>
        <dbReference type="SAM" id="MobiDB-lite"/>
    </source>
</evidence>
<dbReference type="InterPro" id="IPR047249">
    <property type="entry name" value="BRCT_p53bp1-like_rpt1"/>
</dbReference>
<reference evidence="6" key="1">
    <citation type="submission" date="2018-03" db="EMBL/GenBank/DDBJ databases">
        <authorList>
            <person name="Guldener U."/>
        </authorList>
    </citation>
    <scope>NUCLEOTIDE SEQUENCE</scope>
</reference>
<feature type="compositionally biased region" description="Polar residues" evidence="4">
    <location>
        <begin position="282"/>
        <end position="292"/>
    </location>
</feature>
<feature type="compositionally biased region" description="Gly residues" evidence="4">
    <location>
        <begin position="1098"/>
        <end position="1108"/>
    </location>
</feature>
<feature type="compositionally biased region" description="Basic residues" evidence="4">
    <location>
        <begin position="742"/>
        <end position="758"/>
    </location>
</feature>
<dbReference type="InterPro" id="IPR001357">
    <property type="entry name" value="BRCT_dom"/>
</dbReference>
<dbReference type="InterPro" id="IPR036420">
    <property type="entry name" value="BRCT_dom_sf"/>
</dbReference>
<evidence type="ECO:0000259" key="5">
    <source>
        <dbReference type="PROSITE" id="PS50172"/>
    </source>
</evidence>
<accession>A0AAE8N8C2</accession>
<organism evidence="6 7">
    <name type="scientific">Cephalotrichum gorgonifer</name>
    <dbReference type="NCBI Taxonomy" id="2041049"/>
    <lineage>
        <taxon>Eukaryota</taxon>
        <taxon>Fungi</taxon>
        <taxon>Dikarya</taxon>
        <taxon>Ascomycota</taxon>
        <taxon>Pezizomycotina</taxon>
        <taxon>Sordariomycetes</taxon>
        <taxon>Hypocreomycetidae</taxon>
        <taxon>Microascales</taxon>
        <taxon>Microascaceae</taxon>
        <taxon>Cephalotrichum</taxon>
    </lineage>
</organism>
<keyword evidence="2" id="KW-0227">DNA damage</keyword>
<evidence type="ECO:0000256" key="2">
    <source>
        <dbReference type="ARBA" id="ARBA00022763"/>
    </source>
</evidence>
<feature type="region of interest" description="Disordered" evidence="4">
    <location>
        <begin position="1081"/>
        <end position="1108"/>
    </location>
</feature>
<feature type="compositionally biased region" description="Basic and acidic residues" evidence="4">
    <location>
        <begin position="634"/>
        <end position="646"/>
    </location>
</feature>
<evidence type="ECO:0000256" key="1">
    <source>
        <dbReference type="ARBA" id="ARBA00004123"/>
    </source>
</evidence>
<dbReference type="SUPFAM" id="SSF52113">
    <property type="entry name" value="BRCT domain"/>
    <property type="match status" value="1"/>
</dbReference>
<feature type="compositionally biased region" description="Basic and acidic residues" evidence="4">
    <location>
        <begin position="795"/>
        <end position="809"/>
    </location>
</feature>
<feature type="domain" description="BRCT" evidence="5">
    <location>
        <begin position="835"/>
        <end position="970"/>
    </location>
</feature>
<name>A0AAE8N8C2_9PEZI</name>
<evidence type="ECO:0000313" key="6">
    <source>
        <dbReference type="EMBL" id="SPO06837.1"/>
    </source>
</evidence>
<evidence type="ECO:0000313" key="7">
    <source>
        <dbReference type="Proteomes" id="UP001187682"/>
    </source>
</evidence>
<evidence type="ECO:0000256" key="3">
    <source>
        <dbReference type="ARBA" id="ARBA00023242"/>
    </source>
</evidence>
<dbReference type="PROSITE" id="PS50172">
    <property type="entry name" value="BRCT"/>
    <property type="match status" value="1"/>
</dbReference>
<dbReference type="GO" id="GO:0045944">
    <property type="term" value="P:positive regulation of transcription by RNA polymerase II"/>
    <property type="evidence" value="ECO:0007669"/>
    <property type="project" value="TreeGrafter"/>
</dbReference>
<feature type="compositionally biased region" description="Pro residues" evidence="4">
    <location>
        <begin position="781"/>
        <end position="791"/>
    </location>
</feature>
<feature type="compositionally biased region" description="Polar residues" evidence="4">
    <location>
        <begin position="342"/>
        <end position="353"/>
    </location>
</feature>
<gene>
    <name evidence="6" type="ORF">DNG_09531</name>
</gene>
<feature type="region of interest" description="Disordered" evidence="4">
    <location>
        <begin position="282"/>
        <end position="816"/>
    </location>
</feature>
<sequence length="1139" mass="123193">MGEEREIWAGIQSQDEEPLIDSQVLFNRYCAEFGLIGLVAGTPVSSAHVRASQWLLWLGGGDNGSTSLFTFLTWPAGCACQRPTALGGCCIRRETELLDADTHITTTEFEPVQRPRHEPDCCYRARGTLPEHDHEQARRGRKMDATESPTQANDDRDYDSARRHEADIHLDSFDLPDLHDEPHTLLDGDTGAVNFGSLSPDGKMPSQLSDILSPLAEINPTHRGAWRAQKDSQQEMGTTPARLPAPPPETPTPVNPFRTKPQASVLRATQMFNATQFSSAVKGVSPTSSRPSPHTFHNGFMTSTSPAGPMTSPLKNRFALSSPSLFKDPPTPFVQPPPSLLETRSPQPESRTPQPQPQKDDDTAEAIPESPPGDEADLPPPRKRQRQELLEDYEPVAASQERKLFVDPLKSATGDSDSEEDAEFQRRLQAKLIRERAERRLDGISFELPKRGEDGRHSKRLAATQGTPTKNRLGFRQSKRRDLVHEQKSSLPGHRNGRLSNLASSVVVVDDDLPHTQTPEQATPDAEADLPPNPERAGAIEIPETSSPPAVGARQATSPRRKGGEELPSTTSSNLPPARIPQSSPQVRPRPGRAVDATSSRAGIPESPIVVPESDFSRGVPASEDTLDAATQEHTADETRRMRRMDIIIPSSQPLSSSKAEARSRRSSPVLDPVNTSSSAVQTATSPRSVQSSLSALSSTPSPVDSPTPIDTPELAKPPPVPLTDKYDLPDSSAFDHSAPKPTRRPIKTYSRATRKALPRSLRSRDSLDLDSTDELAPAPATAPAPKPPPSRSLRGRESLGRGTPDELTFHPTSPHAKLKTLQSRLGASRAARPGNGRLFQNMSFAISFQERKDDETAEDYEARCSISEELSRLVSGAGGRILVHGFNELLDPATLRDNLYTSGAVGGDSAVEVCPGAESLGFTALLADGHSRKVKYMQALALGLPCLAYQWATASLEKGEVVEWAPYLLCAGQSAPLGDAVLSRSLAPYAAAGAEARFVDVVGRRRLLLGSERILLVMKKVRGEEGKDRDGRMSYLMLARISGANVTRVCNVRDARAALRKGGFGWVYVDGETCSVGQVLGEGGGQSKGKGKRKRGSGGVEGDGGETGKVRCLSNELVVQSLIAGRVIDEEERAAYGL</sequence>
<dbReference type="PANTHER" id="PTHR15321">
    <property type="entry name" value="TUMOR SUPPRESSOR P53-BINDING PROTEIN 1"/>
    <property type="match status" value="1"/>
</dbReference>
<dbReference type="Proteomes" id="UP001187682">
    <property type="component" value="Unassembled WGS sequence"/>
</dbReference>
<feature type="compositionally biased region" description="Basic and acidic residues" evidence="4">
    <location>
        <begin position="125"/>
        <end position="145"/>
    </location>
</feature>
<comment type="caution">
    <text evidence="6">The sequence shown here is derived from an EMBL/GenBank/DDBJ whole genome shotgun (WGS) entry which is preliminary data.</text>
</comment>
<feature type="compositionally biased region" description="Pro residues" evidence="4">
    <location>
        <begin position="329"/>
        <end position="339"/>
    </location>
</feature>
<feature type="compositionally biased region" description="Pro residues" evidence="4">
    <location>
        <begin position="243"/>
        <end position="254"/>
    </location>
</feature>
<dbReference type="EMBL" id="ONZQ02000017">
    <property type="protein sequence ID" value="SPO06837.1"/>
    <property type="molecule type" value="Genomic_DNA"/>
</dbReference>
<keyword evidence="7" id="KW-1185">Reference proteome</keyword>